<dbReference type="FunCoup" id="A0A165B280">
    <property type="interactions" value="495"/>
</dbReference>
<dbReference type="RefSeq" id="XP_040757830.1">
    <property type="nucleotide sequence ID" value="XM_040906715.1"/>
</dbReference>
<feature type="compositionally biased region" description="Polar residues" evidence="9">
    <location>
        <begin position="1"/>
        <end position="23"/>
    </location>
</feature>
<evidence type="ECO:0000256" key="8">
    <source>
        <dbReference type="SAM" id="Coils"/>
    </source>
</evidence>
<proteinExistence type="inferred from homology"/>
<feature type="region of interest" description="Disordered" evidence="9">
    <location>
        <begin position="1"/>
        <end position="47"/>
    </location>
</feature>
<dbReference type="Gene3D" id="3.30.457.60">
    <property type="match status" value="1"/>
</dbReference>
<dbReference type="OrthoDB" id="331602at2759"/>
<dbReference type="GO" id="GO:0000776">
    <property type="term" value="C:kinetochore"/>
    <property type="evidence" value="ECO:0007669"/>
    <property type="project" value="TreeGrafter"/>
</dbReference>
<keyword evidence="4" id="KW-0132">Cell division</keyword>
<dbReference type="EMBL" id="KV427697">
    <property type="protein sequence ID" value="KZT00090.1"/>
    <property type="molecule type" value="Genomic_DNA"/>
</dbReference>
<evidence type="ECO:0000313" key="11">
    <source>
        <dbReference type="Proteomes" id="UP000076871"/>
    </source>
</evidence>
<evidence type="ECO:0000256" key="6">
    <source>
        <dbReference type="ARBA" id="ARBA00023242"/>
    </source>
</evidence>
<dbReference type="PANTHER" id="PTHR23168:SF0">
    <property type="entry name" value="MITOTIC SPINDLE ASSEMBLY CHECKPOINT PROTEIN MAD1"/>
    <property type="match status" value="1"/>
</dbReference>
<protein>
    <recommendedName>
        <fullName evidence="3">Spindle assembly checkpoint component MAD1</fullName>
    </recommendedName>
</protein>
<organism evidence="10 11">
    <name type="scientific">Laetiporus sulphureus 93-53</name>
    <dbReference type="NCBI Taxonomy" id="1314785"/>
    <lineage>
        <taxon>Eukaryota</taxon>
        <taxon>Fungi</taxon>
        <taxon>Dikarya</taxon>
        <taxon>Basidiomycota</taxon>
        <taxon>Agaricomycotina</taxon>
        <taxon>Agaricomycetes</taxon>
        <taxon>Polyporales</taxon>
        <taxon>Laetiporus</taxon>
    </lineage>
</organism>
<evidence type="ECO:0000256" key="4">
    <source>
        <dbReference type="ARBA" id="ARBA00022618"/>
    </source>
</evidence>
<dbReference type="Pfam" id="PF05557">
    <property type="entry name" value="MAD"/>
    <property type="match status" value="1"/>
</dbReference>
<dbReference type="GO" id="GO:0051315">
    <property type="term" value="P:attachment of mitotic spindle microtubules to kinetochore"/>
    <property type="evidence" value="ECO:0007669"/>
    <property type="project" value="TreeGrafter"/>
</dbReference>
<sequence length="709" mass="81285">MDNSTFYTPTNASSSSRLPTSVLRSRKRDSLAAELESDPQLSTSRRKQLYNSYSSNAAHLRMQTELAELQTLRAELQKTVKEQQIQIDSLERDRRFLSDREEEEMRENELLKKEREQTKRQHRDRLSQLQGDLQSLQEQYASLKDEHASLARSTSQTIATQKSQIMALTRQVSLLEDQSAEFKRLAEERNKAVQELQMQFDDLNASHDMSIHEEHEVENWRVYRPELERQLEKMHALEAENATTRSELLRMRDRHASIEVMREQNRDLERKARGAEELRDKVVRLEAELEASRKEREAEIEHAAPSTPSKTPVSITQSLSDLRLAHARLLEKHGSTVVSLRRRETELAESEQRVSELKTSVEQLQVEAREDKDKLLRRELENSIQKTDIDFLKAMLDSYSQELSQEQDIKKEGSAAERINQLEDLLAEYRASVLQTEQDLGELVVSASQRGEGEGFKRLRDDLRKEQAARLEAEKALEEAEKVSEALEQRIEELEQTLFELRGEIGAGRHLPPGMRVLSLRDNPAQQWEDLSKAAMDRLKGENEALLNRLKELEESGVKGGAAVSGQDLVPRESWEVLSKEKAELQDQLKQKEKRLLRLQQVFSAKSAEFREAIASILGVKLAFYPNGQVRVTSMFDLNAAFVFQPTGSGEGEGMRMQLVAQGEGGPEELPQLMQYWVNQEQCIPGFLASVTLQCYEASKLEQERSHGQ</sequence>
<keyword evidence="11" id="KW-1185">Reference proteome</keyword>
<dbReference type="STRING" id="1314785.A0A165B280"/>
<dbReference type="GO" id="GO:0005635">
    <property type="term" value="C:nuclear envelope"/>
    <property type="evidence" value="ECO:0007669"/>
    <property type="project" value="TreeGrafter"/>
</dbReference>
<feature type="coiled-coil region" evidence="8">
    <location>
        <begin position="340"/>
        <end position="504"/>
    </location>
</feature>
<evidence type="ECO:0000256" key="5">
    <source>
        <dbReference type="ARBA" id="ARBA00022776"/>
    </source>
</evidence>
<feature type="coiled-coil region" evidence="8">
    <location>
        <begin position="536"/>
        <end position="602"/>
    </location>
</feature>
<reference evidence="10 11" key="1">
    <citation type="journal article" date="2016" name="Mol. Biol. Evol.">
        <title>Comparative Genomics of Early-Diverging Mushroom-Forming Fungi Provides Insights into the Origins of Lignocellulose Decay Capabilities.</title>
        <authorList>
            <person name="Nagy L.G."/>
            <person name="Riley R."/>
            <person name="Tritt A."/>
            <person name="Adam C."/>
            <person name="Daum C."/>
            <person name="Floudas D."/>
            <person name="Sun H."/>
            <person name="Yadav J.S."/>
            <person name="Pangilinan J."/>
            <person name="Larsson K.H."/>
            <person name="Matsuura K."/>
            <person name="Barry K."/>
            <person name="Labutti K."/>
            <person name="Kuo R."/>
            <person name="Ohm R.A."/>
            <person name="Bhattacharya S.S."/>
            <person name="Shirouzu T."/>
            <person name="Yoshinaga Y."/>
            <person name="Martin F.M."/>
            <person name="Grigoriev I.V."/>
            <person name="Hibbett D.S."/>
        </authorList>
    </citation>
    <scope>NUCLEOTIDE SEQUENCE [LARGE SCALE GENOMIC DNA]</scope>
    <source>
        <strain evidence="10 11">93-53</strain>
    </source>
</reference>
<accession>A0A165B280</accession>
<dbReference type="Proteomes" id="UP000076871">
    <property type="component" value="Unassembled WGS sequence"/>
</dbReference>
<evidence type="ECO:0000256" key="9">
    <source>
        <dbReference type="SAM" id="MobiDB-lite"/>
    </source>
</evidence>
<evidence type="ECO:0000313" key="10">
    <source>
        <dbReference type="EMBL" id="KZT00090.1"/>
    </source>
</evidence>
<dbReference type="Gene3D" id="1.20.5.170">
    <property type="match status" value="1"/>
</dbReference>
<keyword evidence="5" id="KW-0498">Mitosis</keyword>
<evidence type="ECO:0000256" key="7">
    <source>
        <dbReference type="ARBA" id="ARBA00023306"/>
    </source>
</evidence>
<comment type="subcellular location">
    <subcellularLocation>
        <location evidence="1">Nucleus</location>
    </subcellularLocation>
</comment>
<keyword evidence="8" id="KW-0175">Coiled coil</keyword>
<dbReference type="InParanoid" id="A0A165B280"/>
<dbReference type="InterPro" id="IPR008672">
    <property type="entry name" value="Mad1"/>
</dbReference>
<keyword evidence="6" id="KW-0539">Nucleus</keyword>
<dbReference type="PANTHER" id="PTHR23168">
    <property type="entry name" value="MITOTIC SPINDLE ASSEMBLY CHECKPOINT PROTEIN MAD1 MITOTIC ARREST DEFICIENT-LIKE PROTEIN 1"/>
    <property type="match status" value="1"/>
</dbReference>
<evidence type="ECO:0000256" key="1">
    <source>
        <dbReference type="ARBA" id="ARBA00004123"/>
    </source>
</evidence>
<dbReference type="Gene3D" id="6.10.250.90">
    <property type="match status" value="1"/>
</dbReference>
<name>A0A165B280_9APHY</name>
<feature type="region of interest" description="Disordered" evidence="9">
    <location>
        <begin position="294"/>
        <end position="314"/>
    </location>
</feature>
<dbReference type="GO" id="GO:0007094">
    <property type="term" value="P:mitotic spindle assembly checkpoint signaling"/>
    <property type="evidence" value="ECO:0007669"/>
    <property type="project" value="InterPro"/>
</dbReference>
<dbReference type="GO" id="GO:0072686">
    <property type="term" value="C:mitotic spindle"/>
    <property type="evidence" value="ECO:0007669"/>
    <property type="project" value="TreeGrafter"/>
</dbReference>
<keyword evidence="7" id="KW-0131">Cell cycle</keyword>
<dbReference type="GO" id="GO:0051301">
    <property type="term" value="P:cell division"/>
    <property type="evidence" value="ECO:0007669"/>
    <property type="project" value="UniProtKB-KW"/>
</dbReference>
<gene>
    <name evidence="10" type="ORF">LAESUDRAFT_709296</name>
</gene>
<evidence type="ECO:0000256" key="3">
    <source>
        <dbReference type="ARBA" id="ARBA00022019"/>
    </source>
</evidence>
<dbReference type="GeneID" id="63823744"/>
<dbReference type="SUPFAM" id="SSF75704">
    <property type="entry name" value="Mitotic arrest deficient-like 1, Mad1"/>
    <property type="match status" value="1"/>
</dbReference>
<evidence type="ECO:0000256" key="2">
    <source>
        <dbReference type="ARBA" id="ARBA00008029"/>
    </source>
</evidence>
<dbReference type="AlphaFoldDB" id="A0A165B280"/>
<comment type="similarity">
    <text evidence="2">Belongs to the MAD1 family.</text>
</comment>